<keyword evidence="2" id="KW-1185">Reference proteome</keyword>
<dbReference type="InterPro" id="IPR044855">
    <property type="entry name" value="CoA-Trfase_III_dom3_sf"/>
</dbReference>
<dbReference type="InterPro" id="IPR050509">
    <property type="entry name" value="CoA-transferase_III"/>
</dbReference>
<dbReference type="Proteomes" id="UP000570678">
    <property type="component" value="Unassembled WGS sequence"/>
</dbReference>
<evidence type="ECO:0000313" key="1">
    <source>
        <dbReference type="EMBL" id="NKY57322.1"/>
    </source>
</evidence>
<dbReference type="InterPro" id="IPR023606">
    <property type="entry name" value="CoA-Trfase_III_dom_1_sf"/>
</dbReference>
<gene>
    <name evidence="1" type="ORF">HGA15_14395</name>
</gene>
<dbReference type="EMBL" id="JAAXOT010000006">
    <property type="protein sequence ID" value="NKY57322.1"/>
    <property type="molecule type" value="Genomic_DNA"/>
</dbReference>
<dbReference type="RefSeq" id="WP_062976171.1">
    <property type="nucleotide sequence ID" value="NZ_JAAXOT010000006.1"/>
</dbReference>
<protein>
    <submittedName>
        <fullName evidence="1">Uncharacterized protein</fullName>
    </submittedName>
</protein>
<dbReference type="Gene3D" id="3.40.50.10540">
    <property type="entry name" value="Crotonobetainyl-coa:carnitine coa-transferase, domain 1"/>
    <property type="match status" value="1"/>
</dbReference>
<sequence length="311" mass="33048">MSGVAWLSHLRVLDAGTTPATRYCGWMFVQNGATVVDAGSTGPEVTAEAADFLDTGKQTGPPEGSFDVILVDDGSAADLSGTTLVGRIERFGERGPRAQWVSDELVLAALGGAAEYTRSRDGRPVYGFGLRYQYLAGLYLYVGLAAALTEPGTTREVAVSEFETVVSLLPYATTQYAYNGSESLLEQSGPRFVVGCRDGWIVVYAGLAWPALVGLLGRDDLIEDVRFVDLDNRFRNVDVLAALFDEWGARSTVAAALQAAAEHDVAATAVRSPAEVLADPDLAARDTWHHVRGGGLAPSLPYLVTSEGITS</sequence>
<accession>A0A846YIB2</accession>
<comment type="caution">
    <text evidence="1">The sequence shown here is derived from an EMBL/GenBank/DDBJ whole genome shotgun (WGS) entry which is preliminary data.</text>
</comment>
<dbReference type="Pfam" id="PF02515">
    <property type="entry name" value="CoA_transf_3"/>
    <property type="match status" value="1"/>
</dbReference>
<organism evidence="1 2">
    <name type="scientific">Nocardia flavorosea</name>
    <dbReference type="NCBI Taxonomy" id="53429"/>
    <lineage>
        <taxon>Bacteria</taxon>
        <taxon>Bacillati</taxon>
        <taxon>Actinomycetota</taxon>
        <taxon>Actinomycetes</taxon>
        <taxon>Mycobacteriales</taxon>
        <taxon>Nocardiaceae</taxon>
        <taxon>Nocardia</taxon>
    </lineage>
</organism>
<dbReference type="Gene3D" id="3.30.1540.10">
    <property type="entry name" value="formyl-coa transferase, domain 3"/>
    <property type="match status" value="1"/>
</dbReference>
<dbReference type="AlphaFoldDB" id="A0A846YIB2"/>
<proteinExistence type="predicted"/>
<evidence type="ECO:0000313" key="2">
    <source>
        <dbReference type="Proteomes" id="UP000570678"/>
    </source>
</evidence>
<dbReference type="InterPro" id="IPR003673">
    <property type="entry name" value="CoA-Trfase_fam_III"/>
</dbReference>
<dbReference type="GO" id="GO:0003824">
    <property type="term" value="F:catalytic activity"/>
    <property type="evidence" value="ECO:0007669"/>
    <property type="project" value="InterPro"/>
</dbReference>
<name>A0A846YIB2_9NOCA</name>
<dbReference type="PANTHER" id="PTHR48228">
    <property type="entry name" value="SUCCINYL-COA--D-CITRAMALATE COA-TRANSFERASE"/>
    <property type="match status" value="1"/>
</dbReference>
<dbReference type="SUPFAM" id="SSF89796">
    <property type="entry name" value="CoA-transferase family III (CaiB/BaiF)"/>
    <property type="match status" value="1"/>
</dbReference>
<reference evidence="1 2" key="1">
    <citation type="submission" date="2020-04" db="EMBL/GenBank/DDBJ databases">
        <title>MicrobeNet Type strains.</title>
        <authorList>
            <person name="Nicholson A.C."/>
        </authorList>
    </citation>
    <scope>NUCLEOTIDE SEQUENCE [LARGE SCALE GENOMIC DNA]</scope>
    <source>
        <strain evidence="1 2">JCM 3332</strain>
    </source>
</reference>
<dbReference type="PANTHER" id="PTHR48228:SF5">
    <property type="entry name" value="ALPHA-METHYLACYL-COA RACEMASE"/>
    <property type="match status" value="1"/>
</dbReference>